<dbReference type="OrthoDB" id="9792992at2"/>
<proteinExistence type="predicted"/>
<keyword evidence="4" id="KW-1185">Reference proteome</keyword>
<name>A0A074L3F6_9BACT</name>
<dbReference type="Gene3D" id="3.30.565.10">
    <property type="entry name" value="Histidine kinase-like ATPase, C-terminal domain"/>
    <property type="match status" value="1"/>
</dbReference>
<evidence type="ECO:0000256" key="1">
    <source>
        <dbReference type="SAM" id="Phobius"/>
    </source>
</evidence>
<dbReference type="AlphaFoldDB" id="A0A074L3F6"/>
<dbReference type="eggNOG" id="COG2972">
    <property type="taxonomic scope" value="Bacteria"/>
</dbReference>
<dbReference type="InterPro" id="IPR010559">
    <property type="entry name" value="Sig_transdc_His_kin_internal"/>
</dbReference>
<feature type="transmembrane region" description="Helical" evidence="1">
    <location>
        <begin position="12"/>
        <end position="32"/>
    </location>
</feature>
<dbReference type="Proteomes" id="UP000027821">
    <property type="component" value="Unassembled WGS sequence"/>
</dbReference>
<comment type="caution">
    <text evidence="3">The sequence shown here is derived from an EMBL/GenBank/DDBJ whole genome shotgun (WGS) entry which is preliminary data.</text>
</comment>
<dbReference type="RefSeq" id="WP_035072339.1">
    <property type="nucleotide sequence ID" value="NZ_JMIH01000015.1"/>
</dbReference>
<gene>
    <name evidence="3" type="ORF">EL17_06560</name>
</gene>
<keyword evidence="1" id="KW-0472">Membrane</keyword>
<protein>
    <recommendedName>
        <fullName evidence="2">Signal transduction histidine kinase internal region domain-containing protein</fullName>
    </recommendedName>
</protein>
<dbReference type="PANTHER" id="PTHR34220">
    <property type="entry name" value="SENSOR HISTIDINE KINASE YPDA"/>
    <property type="match status" value="1"/>
</dbReference>
<reference evidence="3 4" key="1">
    <citation type="submission" date="2014-04" db="EMBL/GenBank/DDBJ databases">
        <title>Characterization and application of a salt tolerant electro-active bacterium.</title>
        <authorList>
            <person name="Yang L."/>
            <person name="Wei S."/>
            <person name="Tay Q.X.M."/>
        </authorList>
    </citation>
    <scope>NUCLEOTIDE SEQUENCE [LARGE SCALE GENOMIC DNA]</scope>
    <source>
        <strain evidence="3 4">LY1</strain>
    </source>
</reference>
<accession>A0A074L3F6</accession>
<dbReference type="InterPro" id="IPR050640">
    <property type="entry name" value="Bact_2-comp_sensor_kinase"/>
</dbReference>
<sequence>MVTGIFKLKGVTLAVITVGVLLWIVFVTFLLYHYGVRLSVAFVDSFLTTVFVIAGWLLLENVFKFYTPKKSNYWLIVFLPLVISFLITLVLKFVLPALIEDLLYTGFLYESIAVRGAMIFILFIAFTIIAVIYNRLEDQFKSKEREEGVLKMSREAELYHLRSQLQPHFLFNSLNSINALMISHPESARQMVFQLSDFLRGTIRKGAEQWVYFPSELHTLTLYLDIEKVRFGHRLAVDIQADPNTDAMLLPALLLQPLVENAVKFGLYGLVGEVSISLMAISKGGNLYIEITNPFDPTDTPPKGSGFGLSAVTRRLYLLFGRHDLLETNIDHNIFKVKLNIPQLR</sequence>
<feature type="transmembrane region" description="Helical" evidence="1">
    <location>
        <begin position="107"/>
        <end position="133"/>
    </location>
</feature>
<dbReference type="STRING" id="1048983.EL17_06560"/>
<feature type="transmembrane region" description="Helical" evidence="1">
    <location>
        <begin position="38"/>
        <end position="59"/>
    </location>
</feature>
<dbReference type="GO" id="GO:0000155">
    <property type="term" value="F:phosphorelay sensor kinase activity"/>
    <property type="evidence" value="ECO:0007669"/>
    <property type="project" value="InterPro"/>
</dbReference>
<dbReference type="Pfam" id="PF06580">
    <property type="entry name" value="His_kinase"/>
    <property type="match status" value="1"/>
</dbReference>
<dbReference type="EMBL" id="JMIH01000015">
    <property type="protein sequence ID" value="KEO74393.1"/>
    <property type="molecule type" value="Genomic_DNA"/>
</dbReference>
<organism evidence="3 4">
    <name type="scientific">Anditalea andensis</name>
    <dbReference type="NCBI Taxonomy" id="1048983"/>
    <lineage>
        <taxon>Bacteria</taxon>
        <taxon>Pseudomonadati</taxon>
        <taxon>Bacteroidota</taxon>
        <taxon>Cytophagia</taxon>
        <taxon>Cytophagales</taxon>
        <taxon>Cytophagaceae</taxon>
        <taxon>Anditalea</taxon>
    </lineage>
</organism>
<dbReference type="SUPFAM" id="SSF55874">
    <property type="entry name" value="ATPase domain of HSP90 chaperone/DNA topoisomerase II/histidine kinase"/>
    <property type="match status" value="1"/>
</dbReference>
<dbReference type="InterPro" id="IPR036890">
    <property type="entry name" value="HATPase_C_sf"/>
</dbReference>
<keyword evidence="1" id="KW-0812">Transmembrane</keyword>
<feature type="transmembrane region" description="Helical" evidence="1">
    <location>
        <begin position="71"/>
        <end position="95"/>
    </location>
</feature>
<evidence type="ECO:0000313" key="3">
    <source>
        <dbReference type="EMBL" id="KEO74393.1"/>
    </source>
</evidence>
<evidence type="ECO:0000313" key="4">
    <source>
        <dbReference type="Proteomes" id="UP000027821"/>
    </source>
</evidence>
<dbReference type="PANTHER" id="PTHR34220:SF7">
    <property type="entry name" value="SENSOR HISTIDINE KINASE YPDA"/>
    <property type="match status" value="1"/>
</dbReference>
<evidence type="ECO:0000259" key="2">
    <source>
        <dbReference type="Pfam" id="PF06580"/>
    </source>
</evidence>
<feature type="domain" description="Signal transduction histidine kinase internal region" evidence="2">
    <location>
        <begin position="156"/>
        <end position="235"/>
    </location>
</feature>
<dbReference type="GO" id="GO:0016020">
    <property type="term" value="C:membrane"/>
    <property type="evidence" value="ECO:0007669"/>
    <property type="project" value="InterPro"/>
</dbReference>
<keyword evidence="1" id="KW-1133">Transmembrane helix</keyword>